<dbReference type="InterPro" id="IPR036567">
    <property type="entry name" value="RHF-like"/>
</dbReference>
<keyword evidence="2" id="KW-1185">Reference proteome</keyword>
<reference evidence="1 2" key="1">
    <citation type="submission" date="2020-01" db="EMBL/GenBank/DDBJ databases">
        <authorList>
            <person name="Kim M.K."/>
        </authorList>
    </citation>
    <scope>NUCLEOTIDE SEQUENCE [LARGE SCALE GENOMIC DNA]</scope>
    <source>
        <strain evidence="1 2">172606-1</strain>
    </source>
</reference>
<dbReference type="InterPro" id="IPR003489">
    <property type="entry name" value="RHF/RaiA"/>
</dbReference>
<sequence>MKLQMHSIHFDADQKLISFIQKKADKLDTFYGRIIDGEVTLRIRKDETQENKLVELKVRIPGQLLFVSENARTFEEATDLAVDAMSKQLKKKKEKETAHAAVNVLK</sequence>
<accession>A0A6C0GK17</accession>
<dbReference type="EMBL" id="CP048222">
    <property type="protein sequence ID" value="QHT68299.1"/>
    <property type="molecule type" value="Genomic_DNA"/>
</dbReference>
<dbReference type="Gene3D" id="3.30.160.100">
    <property type="entry name" value="Ribosome hibernation promotion factor-like"/>
    <property type="match status" value="1"/>
</dbReference>
<organism evidence="1 2">
    <name type="scientific">Rhodocytophaga rosea</name>
    <dbReference type="NCBI Taxonomy" id="2704465"/>
    <lineage>
        <taxon>Bacteria</taxon>
        <taxon>Pseudomonadati</taxon>
        <taxon>Bacteroidota</taxon>
        <taxon>Cytophagia</taxon>
        <taxon>Cytophagales</taxon>
        <taxon>Rhodocytophagaceae</taxon>
        <taxon>Rhodocytophaga</taxon>
    </lineage>
</organism>
<evidence type="ECO:0000313" key="2">
    <source>
        <dbReference type="Proteomes" id="UP000480178"/>
    </source>
</evidence>
<evidence type="ECO:0000313" key="1">
    <source>
        <dbReference type="EMBL" id="QHT68299.1"/>
    </source>
</evidence>
<dbReference type="AlphaFoldDB" id="A0A6C0GK17"/>
<dbReference type="CDD" id="cd00552">
    <property type="entry name" value="RaiA"/>
    <property type="match status" value="1"/>
</dbReference>
<dbReference type="KEGG" id="rhoz:GXP67_17460"/>
<dbReference type="RefSeq" id="WP_162444313.1">
    <property type="nucleotide sequence ID" value="NZ_CP048222.1"/>
</dbReference>
<proteinExistence type="predicted"/>
<protein>
    <submittedName>
        <fullName evidence="1">HPF/RaiA family ribosome-associated protein</fullName>
    </submittedName>
</protein>
<gene>
    <name evidence="1" type="ORF">GXP67_17460</name>
</gene>
<dbReference type="SUPFAM" id="SSF69754">
    <property type="entry name" value="Ribosome binding protein Y (YfiA homologue)"/>
    <property type="match status" value="1"/>
</dbReference>
<name>A0A6C0GK17_9BACT</name>
<dbReference type="Proteomes" id="UP000480178">
    <property type="component" value="Chromosome"/>
</dbReference>
<dbReference type="Pfam" id="PF02482">
    <property type="entry name" value="Ribosomal_S30AE"/>
    <property type="match status" value="1"/>
</dbReference>